<keyword evidence="2" id="KW-0732">Signal</keyword>
<evidence type="ECO:0000256" key="1">
    <source>
        <dbReference type="SAM" id="MobiDB-lite"/>
    </source>
</evidence>
<reference evidence="3 4" key="1">
    <citation type="journal article" date="2012" name="Eukaryot. Cell">
        <title>Genome sequence of the fungus Glarea lozoyensis: the first genome sequence of a species from the Helotiaceae family.</title>
        <authorList>
            <person name="Youssar L."/>
            <person name="Gruening B.A."/>
            <person name="Erxleben A."/>
            <person name="Guenther S."/>
            <person name="Huettel W."/>
        </authorList>
    </citation>
    <scope>NUCLEOTIDE SEQUENCE [LARGE SCALE GENOMIC DNA]</scope>
    <source>
        <strain evidence="4">ATCC 74030 / MF5533</strain>
    </source>
</reference>
<dbReference type="EMBL" id="AGUE01000023">
    <property type="protein sequence ID" value="EHL02374.1"/>
    <property type="molecule type" value="Genomic_DNA"/>
</dbReference>
<dbReference type="AlphaFoldDB" id="H0EG39"/>
<sequence length="104" mass="11188">MSNVARTLAALSLAMMASAQIIVMPTNATLPSDEQSSLVPLTLLGGPLFQKQSPYNIAPLTEVAGKGKPVEQINLRRPRGFEHEPVRRGSSSGKTNPGWHRALQ</sequence>
<name>H0EG39_GLAL7</name>
<feature type="signal peptide" evidence="2">
    <location>
        <begin position="1"/>
        <end position="19"/>
    </location>
</feature>
<protein>
    <submittedName>
        <fullName evidence="3">Uncharacterized protein</fullName>
    </submittedName>
</protein>
<evidence type="ECO:0000256" key="2">
    <source>
        <dbReference type="SAM" id="SignalP"/>
    </source>
</evidence>
<keyword evidence="4" id="KW-1185">Reference proteome</keyword>
<evidence type="ECO:0000313" key="4">
    <source>
        <dbReference type="Proteomes" id="UP000005446"/>
    </source>
</evidence>
<feature type="region of interest" description="Disordered" evidence="1">
    <location>
        <begin position="68"/>
        <end position="104"/>
    </location>
</feature>
<evidence type="ECO:0000313" key="3">
    <source>
        <dbReference type="EMBL" id="EHL02374.1"/>
    </source>
</evidence>
<proteinExistence type="predicted"/>
<organism evidence="3 4">
    <name type="scientific">Glarea lozoyensis (strain ATCC 74030 / MF5533)</name>
    <dbReference type="NCBI Taxonomy" id="1104152"/>
    <lineage>
        <taxon>Eukaryota</taxon>
        <taxon>Fungi</taxon>
        <taxon>Dikarya</taxon>
        <taxon>Ascomycota</taxon>
        <taxon>Pezizomycotina</taxon>
        <taxon>Leotiomycetes</taxon>
        <taxon>Helotiales</taxon>
        <taxon>Helotiaceae</taxon>
        <taxon>Glarea</taxon>
    </lineage>
</organism>
<dbReference type="InParanoid" id="H0EG39"/>
<comment type="caution">
    <text evidence="3">The sequence shown here is derived from an EMBL/GenBank/DDBJ whole genome shotgun (WGS) entry which is preliminary data.</text>
</comment>
<dbReference type="Proteomes" id="UP000005446">
    <property type="component" value="Unassembled WGS sequence"/>
</dbReference>
<dbReference type="HOGENOM" id="CLU_2250442_0_0_1"/>
<gene>
    <name evidence="3" type="ORF">M7I_1447</name>
</gene>
<feature type="chain" id="PRO_5003531476" evidence="2">
    <location>
        <begin position="20"/>
        <end position="104"/>
    </location>
</feature>
<accession>H0EG39</accession>